<keyword evidence="1" id="KW-0175">Coiled coil</keyword>
<dbReference type="EMBL" id="UGPG01000001">
    <property type="protein sequence ID" value="STY45510.1"/>
    <property type="molecule type" value="Genomic_DNA"/>
</dbReference>
<evidence type="ECO:0000313" key="2">
    <source>
        <dbReference type="EMBL" id="STY45510.1"/>
    </source>
</evidence>
<organism evidence="2 3">
    <name type="scientific">Listeria grayi</name>
    <name type="common">Listeria murrayi</name>
    <dbReference type="NCBI Taxonomy" id="1641"/>
    <lineage>
        <taxon>Bacteria</taxon>
        <taxon>Bacillati</taxon>
        <taxon>Bacillota</taxon>
        <taxon>Bacilli</taxon>
        <taxon>Bacillales</taxon>
        <taxon>Listeriaceae</taxon>
        <taxon>Listeria</taxon>
    </lineage>
</organism>
<sequence>MELKEIENKISEIIRLIHYEENRQERIKEPLSRVSSEKLVSNYYKELEELRNKRNILLKDQ</sequence>
<feature type="coiled-coil region" evidence="1">
    <location>
        <begin position="33"/>
        <end position="60"/>
    </location>
</feature>
<name>A0A378MGL6_LISGR</name>
<dbReference type="AlphaFoldDB" id="A0A378MGL6"/>
<reference evidence="2 3" key="1">
    <citation type="submission" date="2018-06" db="EMBL/GenBank/DDBJ databases">
        <authorList>
            <consortium name="Pathogen Informatics"/>
            <person name="Doyle S."/>
        </authorList>
    </citation>
    <scope>NUCLEOTIDE SEQUENCE [LARGE SCALE GENOMIC DNA]</scope>
    <source>
        <strain evidence="3">NCTC 10815</strain>
    </source>
</reference>
<proteinExistence type="predicted"/>
<dbReference type="RefSeq" id="WP_115346354.1">
    <property type="nucleotide sequence ID" value="NZ_UGPG01000001.1"/>
</dbReference>
<gene>
    <name evidence="2" type="ORF">NCTC10815_02890</name>
</gene>
<protein>
    <submittedName>
        <fullName evidence="2">Uncharacterized protein</fullName>
    </submittedName>
</protein>
<evidence type="ECO:0000313" key="3">
    <source>
        <dbReference type="Proteomes" id="UP000254879"/>
    </source>
</evidence>
<evidence type="ECO:0000256" key="1">
    <source>
        <dbReference type="SAM" id="Coils"/>
    </source>
</evidence>
<dbReference type="Proteomes" id="UP000254879">
    <property type="component" value="Unassembled WGS sequence"/>
</dbReference>
<accession>A0A378MGL6</accession>